<feature type="compositionally biased region" description="Low complexity" evidence="2">
    <location>
        <begin position="137"/>
        <end position="152"/>
    </location>
</feature>
<dbReference type="SUPFAM" id="SSF52172">
    <property type="entry name" value="CheY-like"/>
    <property type="match status" value="1"/>
</dbReference>
<dbReference type="Proteomes" id="UP001146067">
    <property type="component" value="Unassembled WGS sequence"/>
</dbReference>
<evidence type="ECO:0000313" key="6">
    <source>
        <dbReference type="Proteomes" id="UP001146067"/>
    </source>
</evidence>
<protein>
    <recommendedName>
        <fullName evidence="4">Response regulatory domain-containing protein</fullName>
    </recommendedName>
</protein>
<dbReference type="RefSeq" id="WP_270108648.1">
    <property type="nucleotide sequence ID" value="NZ_JAPZVP010000003.1"/>
</dbReference>
<feature type="domain" description="Response regulatory" evidence="4">
    <location>
        <begin position="241"/>
        <end position="354"/>
    </location>
</feature>
<proteinExistence type="predicted"/>
<dbReference type="InterPro" id="IPR001789">
    <property type="entry name" value="Sig_transdc_resp-reg_receiver"/>
</dbReference>
<sequence>MSEAIWIELIKVLPAFLWIGFGFIALAIAKRIFTAQAPRMTKVETPWVTVELAQQAIEQAAVRGPSPQQLQPPPVETDWAALYPLPAQQVRPGNGAVYGVATAPPEPSPPVDAADEDLDPADENTVHTRPPAEPNHAATPPADAPVDATAPPETDPHATVTAPNQQIPNIPPTYPVLAAPPGNGNAYYAPMPPNQHAPYWNQPLPAAYQQPPAFQPARSDNRSLRAATKLALAAGDLQGGAILWVDDHQEWNEPLIRLFRTAGITVDPVVSTDEAMRAFEKRTYDLVITDMRREYEPDGDAAGTRLLDRMIAAGIPTPAVFFSDHPSAQTALHPRAITATNSPEQLVDIVVEFVGDRRDQPSNSGSSWFDRLAGN</sequence>
<dbReference type="Gene3D" id="3.40.50.2300">
    <property type="match status" value="1"/>
</dbReference>
<keyword evidence="6" id="KW-1185">Reference proteome</keyword>
<keyword evidence="3" id="KW-1133">Transmembrane helix</keyword>
<keyword evidence="3" id="KW-0812">Transmembrane</keyword>
<evidence type="ECO:0000256" key="3">
    <source>
        <dbReference type="SAM" id="Phobius"/>
    </source>
</evidence>
<comment type="caution">
    <text evidence="5">The sequence shown here is derived from an EMBL/GenBank/DDBJ whole genome shotgun (WGS) entry which is preliminary data.</text>
</comment>
<evidence type="ECO:0000256" key="2">
    <source>
        <dbReference type="SAM" id="MobiDB-lite"/>
    </source>
</evidence>
<keyword evidence="3" id="KW-0472">Membrane</keyword>
<feature type="transmembrane region" description="Helical" evidence="3">
    <location>
        <begin position="12"/>
        <end position="33"/>
    </location>
</feature>
<evidence type="ECO:0000259" key="4">
    <source>
        <dbReference type="PROSITE" id="PS50110"/>
    </source>
</evidence>
<reference evidence="5" key="1">
    <citation type="submission" date="2022-12" db="EMBL/GenBank/DDBJ databases">
        <title>Gycomyces niveus sp.nov.,a novel actinomycete isolated from soil in Shouguan.</title>
        <authorList>
            <person name="Yang X."/>
        </authorList>
    </citation>
    <scope>NUCLEOTIDE SEQUENCE</scope>
    <source>
        <strain evidence="5">NEAU-A15</strain>
    </source>
</reference>
<dbReference type="EMBL" id="JAPZVP010000003">
    <property type="protein sequence ID" value="MDA1358834.1"/>
    <property type="molecule type" value="Genomic_DNA"/>
</dbReference>
<organism evidence="5 6">
    <name type="scientific">Glycomyces luteolus</name>
    <dbReference type="NCBI Taxonomy" id="2670330"/>
    <lineage>
        <taxon>Bacteria</taxon>
        <taxon>Bacillati</taxon>
        <taxon>Actinomycetota</taxon>
        <taxon>Actinomycetes</taxon>
        <taxon>Glycomycetales</taxon>
        <taxon>Glycomycetaceae</taxon>
        <taxon>Glycomyces</taxon>
    </lineage>
</organism>
<dbReference type="PROSITE" id="PS50110">
    <property type="entry name" value="RESPONSE_REGULATORY"/>
    <property type="match status" value="1"/>
</dbReference>
<evidence type="ECO:0000313" key="5">
    <source>
        <dbReference type="EMBL" id="MDA1358834.1"/>
    </source>
</evidence>
<feature type="compositionally biased region" description="Acidic residues" evidence="2">
    <location>
        <begin position="113"/>
        <end position="122"/>
    </location>
</feature>
<dbReference type="GO" id="GO:0000160">
    <property type="term" value="P:phosphorelay signal transduction system"/>
    <property type="evidence" value="ECO:0007669"/>
    <property type="project" value="InterPro"/>
</dbReference>
<accession>A0A9X3PAB5</accession>
<keyword evidence="1" id="KW-0597">Phosphoprotein</keyword>
<dbReference type="InterPro" id="IPR011006">
    <property type="entry name" value="CheY-like_superfamily"/>
</dbReference>
<feature type="modified residue" description="4-aspartylphosphate" evidence="1">
    <location>
        <position position="290"/>
    </location>
</feature>
<dbReference type="CDD" id="cd00156">
    <property type="entry name" value="REC"/>
    <property type="match status" value="1"/>
</dbReference>
<name>A0A9X3PAB5_9ACTN</name>
<gene>
    <name evidence="5" type="ORF">O1R50_04320</name>
</gene>
<evidence type="ECO:0000256" key="1">
    <source>
        <dbReference type="PROSITE-ProRule" id="PRU00169"/>
    </source>
</evidence>
<dbReference type="AlphaFoldDB" id="A0A9X3PAB5"/>
<feature type="region of interest" description="Disordered" evidence="2">
    <location>
        <begin position="94"/>
        <end position="170"/>
    </location>
</feature>